<dbReference type="Gene3D" id="3.90.25.10">
    <property type="entry name" value="UDP-galactose 4-epimerase, domain 1"/>
    <property type="match status" value="1"/>
</dbReference>
<name>A0ABR4JH75_9EURO</name>
<accession>A0ABR4JH75</accession>
<feature type="compositionally biased region" description="Basic and acidic residues" evidence="3">
    <location>
        <begin position="367"/>
        <end position="376"/>
    </location>
</feature>
<evidence type="ECO:0000256" key="2">
    <source>
        <dbReference type="ARBA" id="ARBA00022857"/>
    </source>
</evidence>
<keyword evidence="2" id="KW-0521">NADP</keyword>
<comment type="caution">
    <text evidence="5">The sequence shown here is derived from an EMBL/GenBank/DDBJ whole genome shotgun (WGS) entry which is preliminary data.</text>
</comment>
<dbReference type="InterPro" id="IPR008030">
    <property type="entry name" value="NmrA-like"/>
</dbReference>
<comment type="similarity">
    <text evidence="1">Belongs to the NmrA-type oxidoreductase family.</text>
</comment>
<keyword evidence="6" id="KW-1185">Reference proteome</keyword>
<dbReference type="InterPro" id="IPR051164">
    <property type="entry name" value="NmrA-like_oxidored"/>
</dbReference>
<dbReference type="Pfam" id="PF05368">
    <property type="entry name" value="NmrA"/>
    <property type="match status" value="1"/>
</dbReference>
<feature type="domain" description="NmrA-like" evidence="4">
    <location>
        <begin position="8"/>
        <end position="266"/>
    </location>
</feature>
<proteinExistence type="inferred from homology"/>
<dbReference type="InterPro" id="IPR036291">
    <property type="entry name" value="NAD(P)-bd_dom_sf"/>
</dbReference>
<organism evidence="5 6">
    <name type="scientific">Aspergillus pseudoustus</name>
    <dbReference type="NCBI Taxonomy" id="1810923"/>
    <lineage>
        <taxon>Eukaryota</taxon>
        <taxon>Fungi</taxon>
        <taxon>Dikarya</taxon>
        <taxon>Ascomycota</taxon>
        <taxon>Pezizomycotina</taxon>
        <taxon>Eurotiomycetes</taxon>
        <taxon>Eurotiomycetidae</taxon>
        <taxon>Eurotiales</taxon>
        <taxon>Aspergillaceae</taxon>
        <taxon>Aspergillus</taxon>
        <taxon>Aspergillus subgen. Nidulantes</taxon>
    </lineage>
</organism>
<protein>
    <submittedName>
        <fullName evidence="5">NAD(P)-binding protein</fullName>
    </submittedName>
</protein>
<evidence type="ECO:0000259" key="4">
    <source>
        <dbReference type="Pfam" id="PF05368"/>
    </source>
</evidence>
<dbReference type="Proteomes" id="UP001610446">
    <property type="component" value="Unassembled WGS sequence"/>
</dbReference>
<reference evidence="5 6" key="1">
    <citation type="submission" date="2024-07" db="EMBL/GenBank/DDBJ databases">
        <title>Section-level genome sequencing and comparative genomics of Aspergillus sections Usti and Cavernicolus.</title>
        <authorList>
            <consortium name="Lawrence Berkeley National Laboratory"/>
            <person name="Nybo J.L."/>
            <person name="Vesth T.C."/>
            <person name="Theobald S."/>
            <person name="Frisvad J.C."/>
            <person name="Larsen T.O."/>
            <person name="Kjaerboelling I."/>
            <person name="Rothschild-Mancinelli K."/>
            <person name="Lyhne E.K."/>
            <person name="Kogle M.E."/>
            <person name="Barry K."/>
            <person name="Clum A."/>
            <person name="Na H."/>
            <person name="Ledsgaard L."/>
            <person name="Lin J."/>
            <person name="Lipzen A."/>
            <person name="Kuo A."/>
            <person name="Riley R."/>
            <person name="Mondo S."/>
            <person name="Labutti K."/>
            <person name="Haridas S."/>
            <person name="Pangalinan J."/>
            <person name="Salamov A.A."/>
            <person name="Simmons B.A."/>
            <person name="Magnuson J.K."/>
            <person name="Chen J."/>
            <person name="Drula E."/>
            <person name="Henrissat B."/>
            <person name="Wiebenga A."/>
            <person name="Lubbers R.J."/>
            <person name="Gomes A.C."/>
            <person name="Makela M.R."/>
            <person name="Stajich J."/>
            <person name="Grigoriev I.V."/>
            <person name="Mortensen U.H."/>
            <person name="De Vries R.P."/>
            <person name="Baker S.E."/>
            <person name="Andersen M.R."/>
        </authorList>
    </citation>
    <scope>NUCLEOTIDE SEQUENCE [LARGE SCALE GENOMIC DNA]</scope>
    <source>
        <strain evidence="5 6">CBS 123904</strain>
    </source>
</reference>
<dbReference type="EMBL" id="JBFXLU010000136">
    <property type="protein sequence ID" value="KAL2839201.1"/>
    <property type="molecule type" value="Genomic_DNA"/>
</dbReference>
<dbReference type="SUPFAM" id="SSF51735">
    <property type="entry name" value="NAD(P)-binding Rossmann-fold domains"/>
    <property type="match status" value="1"/>
</dbReference>
<evidence type="ECO:0000313" key="5">
    <source>
        <dbReference type="EMBL" id="KAL2839201.1"/>
    </source>
</evidence>
<feature type="region of interest" description="Disordered" evidence="3">
    <location>
        <begin position="357"/>
        <end position="376"/>
    </location>
</feature>
<evidence type="ECO:0000256" key="1">
    <source>
        <dbReference type="ARBA" id="ARBA00006328"/>
    </source>
</evidence>
<gene>
    <name evidence="5" type="ORF">BJY01DRAFT_257805</name>
</gene>
<evidence type="ECO:0000313" key="6">
    <source>
        <dbReference type="Proteomes" id="UP001610446"/>
    </source>
</evidence>
<evidence type="ECO:0000256" key="3">
    <source>
        <dbReference type="SAM" id="MobiDB-lite"/>
    </source>
</evidence>
<dbReference type="Gene3D" id="3.40.50.720">
    <property type="entry name" value="NAD(P)-binding Rossmann-like Domain"/>
    <property type="match status" value="1"/>
</dbReference>
<sequence length="376" mass="41722">MTSNNPPKIFIIGGTGAQGIPVIAGLVADKKYAVRVLTRDVSSPRAQHLLSLGNVELVAGTFASESDLRTGFRGCQGAFVNIDGFNCGEKTEVYWAIRAYELAREEGGVKFFVYGNLDYGYKLSGFKKQFRCGHYDGKGRVGEWILFQNQQSPDGGMKAAIFTTGPYIEMAIGSRTPMSPTLERDEKSGDDVLTWRVPLGAAGAVPHVALEDCGHYVRWLFDNPTRASGLDLAVAIEHVDYAELARAFSAVTGKRARFVDVDMETYWTSGPLSRAANWGAAYNSDPSDPAFMTIRDNFTGFWNLWRASGGNTGVVKRDYKLLDEIHPKRIRSAEEWFRKVDERGIREGKGSLWEQVQPKNMKPPTKNMEDGRKGRL</sequence>
<dbReference type="PANTHER" id="PTHR42748:SF14">
    <property type="entry name" value="SNOAL-LIKE DOMAIN-CONTAINING PROTEIN"/>
    <property type="match status" value="1"/>
</dbReference>
<dbReference type="PANTHER" id="PTHR42748">
    <property type="entry name" value="NITROGEN METABOLITE REPRESSION PROTEIN NMRA FAMILY MEMBER"/>
    <property type="match status" value="1"/>
</dbReference>